<evidence type="ECO:0000256" key="6">
    <source>
        <dbReference type="ARBA" id="ARBA00022989"/>
    </source>
</evidence>
<keyword evidence="3" id="KW-1003">Cell membrane</keyword>
<keyword evidence="4 9" id="KW-0997">Cell inner membrane</keyword>
<evidence type="ECO:0000256" key="9">
    <source>
        <dbReference type="RuleBase" id="RU369079"/>
    </source>
</evidence>
<keyword evidence="2 9" id="KW-0813">Transport</keyword>
<dbReference type="OrthoDB" id="4964541at2"/>
<dbReference type="RefSeq" id="WP_008888047.1">
    <property type="nucleotide sequence ID" value="NZ_FNAV01000007.1"/>
</dbReference>
<evidence type="ECO:0000313" key="11">
    <source>
        <dbReference type="EMBL" id="SDE74356.1"/>
    </source>
</evidence>
<dbReference type="GO" id="GO:0022857">
    <property type="term" value="F:transmembrane transporter activity"/>
    <property type="evidence" value="ECO:0007669"/>
    <property type="project" value="UniProtKB-UniRule"/>
</dbReference>
<dbReference type="EMBL" id="FNAV01000007">
    <property type="protein sequence ID" value="SDE74356.1"/>
    <property type="molecule type" value="Genomic_DNA"/>
</dbReference>
<accession>A0A1G7FEN4</accession>
<feature type="transmembrane region" description="Helical" evidence="9">
    <location>
        <begin position="124"/>
        <end position="144"/>
    </location>
</feature>
<dbReference type="STRING" id="282683.SAMN04488105_10723"/>
<evidence type="ECO:0000256" key="4">
    <source>
        <dbReference type="ARBA" id="ARBA00022519"/>
    </source>
</evidence>
<comment type="subunit">
    <text evidence="9">The complex comprises the extracytoplasmic solute receptor protein and the two transmembrane proteins.</text>
</comment>
<evidence type="ECO:0000313" key="12">
    <source>
        <dbReference type="Proteomes" id="UP000198994"/>
    </source>
</evidence>
<name>A0A1G7FEN4_9RHOB</name>
<proteinExistence type="inferred from homology"/>
<feature type="transmembrane region" description="Helical" evidence="9">
    <location>
        <begin position="12"/>
        <end position="34"/>
    </location>
</feature>
<keyword evidence="12" id="KW-1185">Reference proteome</keyword>
<keyword evidence="6 9" id="KW-1133">Transmembrane helix</keyword>
<reference evidence="12" key="1">
    <citation type="submission" date="2016-10" db="EMBL/GenBank/DDBJ databases">
        <authorList>
            <person name="Varghese N."/>
            <person name="Submissions S."/>
        </authorList>
    </citation>
    <scope>NUCLEOTIDE SEQUENCE [LARGE SCALE GENOMIC DNA]</scope>
    <source>
        <strain evidence="12">DSM 10146</strain>
    </source>
</reference>
<dbReference type="InterPro" id="IPR055348">
    <property type="entry name" value="DctQ"/>
</dbReference>
<evidence type="ECO:0000256" key="7">
    <source>
        <dbReference type="ARBA" id="ARBA00023136"/>
    </source>
</evidence>
<dbReference type="PANTHER" id="PTHR35011">
    <property type="entry name" value="2,3-DIKETO-L-GULONATE TRAP TRANSPORTER SMALL PERMEASE PROTEIN YIAM"/>
    <property type="match status" value="1"/>
</dbReference>
<feature type="transmembrane region" description="Helical" evidence="9">
    <location>
        <begin position="85"/>
        <end position="104"/>
    </location>
</feature>
<feature type="domain" description="Tripartite ATP-independent periplasmic transporters DctQ component" evidence="10">
    <location>
        <begin position="22"/>
        <end position="144"/>
    </location>
</feature>
<comment type="subcellular location">
    <subcellularLocation>
        <location evidence="1 9">Cell inner membrane</location>
        <topology evidence="1 9">Multi-pass membrane protein</topology>
    </subcellularLocation>
</comment>
<sequence>MRLIDYFFKALECALVVLLAGMTLMVFANVVLRYGFGSGIDVSEELSRFFFVWLIFIGAIVAMRRNMHMGFDLVVATVSAPVRRVLLTIANGAVLGVCILILVGTLQQFHVNATNIAPVTRMPMIWVFGVLIPMSALVGLMAGLRMLGYATGRLSGAPGQPTVAKSEIEVHE</sequence>
<comment type="similarity">
    <text evidence="8 9">Belongs to the TRAP transporter small permease family.</text>
</comment>
<dbReference type="AlphaFoldDB" id="A0A1G7FEN4"/>
<dbReference type="Pfam" id="PF04290">
    <property type="entry name" value="DctQ"/>
    <property type="match status" value="1"/>
</dbReference>
<evidence type="ECO:0000256" key="3">
    <source>
        <dbReference type="ARBA" id="ARBA00022475"/>
    </source>
</evidence>
<dbReference type="Proteomes" id="UP000198994">
    <property type="component" value="Unassembled WGS sequence"/>
</dbReference>
<protein>
    <recommendedName>
        <fullName evidence="9">TRAP transporter small permease protein</fullName>
    </recommendedName>
</protein>
<evidence type="ECO:0000259" key="10">
    <source>
        <dbReference type="Pfam" id="PF04290"/>
    </source>
</evidence>
<keyword evidence="7 9" id="KW-0472">Membrane</keyword>
<dbReference type="PANTHER" id="PTHR35011:SF2">
    <property type="entry name" value="2,3-DIKETO-L-GULONATE TRAP TRANSPORTER SMALL PERMEASE PROTEIN YIAM"/>
    <property type="match status" value="1"/>
</dbReference>
<keyword evidence="5 9" id="KW-0812">Transmembrane</keyword>
<comment type="function">
    <text evidence="9">Part of the tripartite ATP-independent periplasmic (TRAP) transport system.</text>
</comment>
<dbReference type="GO" id="GO:0005886">
    <property type="term" value="C:plasma membrane"/>
    <property type="evidence" value="ECO:0007669"/>
    <property type="project" value="UniProtKB-SubCell"/>
</dbReference>
<evidence type="ECO:0000256" key="2">
    <source>
        <dbReference type="ARBA" id="ARBA00022448"/>
    </source>
</evidence>
<evidence type="ECO:0000256" key="1">
    <source>
        <dbReference type="ARBA" id="ARBA00004429"/>
    </source>
</evidence>
<gene>
    <name evidence="11" type="ORF">SAMN04488105_10723</name>
</gene>
<dbReference type="GO" id="GO:0015740">
    <property type="term" value="P:C4-dicarboxylate transport"/>
    <property type="evidence" value="ECO:0007669"/>
    <property type="project" value="TreeGrafter"/>
</dbReference>
<evidence type="ECO:0000256" key="5">
    <source>
        <dbReference type="ARBA" id="ARBA00022692"/>
    </source>
</evidence>
<dbReference type="InterPro" id="IPR007387">
    <property type="entry name" value="TRAP_DctQ"/>
</dbReference>
<evidence type="ECO:0000256" key="8">
    <source>
        <dbReference type="ARBA" id="ARBA00038436"/>
    </source>
</evidence>
<feature type="transmembrane region" description="Helical" evidence="9">
    <location>
        <begin position="46"/>
        <end position="64"/>
    </location>
</feature>
<organism evidence="11 12">
    <name type="scientific">Salipiger thiooxidans</name>
    <dbReference type="NCBI Taxonomy" id="282683"/>
    <lineage>
        <taxon>Bacteria</taxon>
        <taxon>Pseudomonadati</taxon>
        <taxon>Pseudomonadota</taxon>
        <taxon>Alphaproteobacteria</taxon>
        <taxon>Rhodobacterales</taxon>
        <taxon>Roseobacteraceae</taxon>
        <taxon>Salipiger</taxon>
    </lineage>
</organism>